<dbReference type="InterPro" id="IPR045886">
    <property type="entry name" value="ThiF/MoeB/HesA"/>
</dbReference>
<evidence type="ECO:0000313" key="14">
    <source>
        <dbReference type="Proteomes" id="UP000070544"/>
    </source>
</evidence>
<protein>
    <recommendedName>
        <fullName evidence="3 11">NEDD8-activating enzyme E1 catalytic subunit</fullName>
        <ecNumber evidence="8 11">6.2.1.64</ecNumber>
    </recommendedName>
</protein>
<dbReference type="PROSITE" id="PS00865">
    <property type="entry name" value="UBIQUITIN_ACTIVAT_2"/>
    <property type="match status" value="1"/>
</dbReference>
<dbReference type="AlphaFoldDB" id="A0A138ZYL3"/>
<dbReference type="Gene3D" id="3.40.50.720">
    <property type="entry name" value="NAD(P)-binding Rossmann-like Domain"/>
    <property type="match status" value="1"/>
</dbReference>
<evidence type="ECO:0000256" key="9">
    <source>
        <dbReference type="ARBA" id="ARBA00024626"/>
    </source>
</evidence>
<dbReference type="InterPro" id="IPR035985">
    <property type="entry name" value="Ubiquitin-activating_enz"/>
</dbReference>
<dbReference type="Pfam" id="PF00899">
    <property type="entry name" value="ThiF"/>
    <property type="match status" value="1"/>
</dbReference>
<dbReference type="GO" id="GO:0045116">
    <property type="term" value="P:protein neddylation"/>
    <property type="evidence" value="ECO:0007669"/>
    <property type="project" value="UniProtKB-UniRule"/>
</dbReference>
<dbReference type="Proteomes" id="UP000070544">
    <property type="component" value="Unassembled WGS sequence"/>
</dbReference>
<dbReference type="SMART" id="SM01181">
    <property type="entry name" value="E2_bind"/>
    <property type="match status" value="1"/>
</dbReference>
<dbReference type="GO" id="GO:0005737">
    <property type="term" value="C:cytoplasm"/>
    <property type="evidence" value="ECO:0007669"/>
    <property type="project" value="TreeGrafter"/>
</dbReference>
<feature type="active site" description="Glycyl thioester intermediate" evidence="10">
    <location>
        <position position="217"/>
    </location>
</feature>
<dbReference type="FunFam" id="3.10.290.20:FF:000003">
    <property type="entry name" value="Ubiquitin-activating enzyme E1 C"/>
    <property type="match status" value="1"/>
</dbReference>
<evidence type="ECO:0000256" key="1">
    <source>
        <dbReference type="ARBA" id="ARBA00005032"/>
    </source>
</evidence>
<keyword evidence="4 11" id="KW-0436">Ligase</keyword>
<dbReference type="OMA" id="PYLENYM"/>
<sequence length="434" mass="48977">METDGEIDAPESATVFEDIPGQYTHIYKYLERTGPFTDPSFEPGNERKEFLHTCKVLVIGAGGLGCELLKDLALMGFKDIHVIDMDTIDISNLNRQFLFRPADVGRPKATVAAEFVMKRIPGVKVTPFYGRIQDKDESYYSEFSIIICGLDSVEARRWMNATVVGMLDEEDPSTLKPMIDGGTEGFKGQSRVILPTMTACYECSLDMHTQRQAFPICTIANTPRLPEHCIEWASVIMWPKEWPDTKLDGDDPEHIQWLFNMASKRAAEFKIQGVTWSLTQGVVKNIIPAIASTNAVVAASCALEAFKLATSCAPTMSNYMMYVGDDGIYTYTFELQRKPECPVCGSGLQKVQVRRDYTLEDFIDTLKERKEIQLKRPSLMAPGRSLYMTHPPDLEERTRDNLVKRMDELVEEGNEITVTDPGLPITLRLLIEWE</sequence>
<dbReference type="FunFam" id="3.50.50.80:FF:000002">
    <property type="entry name" value="SUMO-activating enzyme subunit 2"/>
    <property type="match status" value="1"/>
</dbReference>
<name>A0A138ZYL3_GONPJ</name>
<accession>A0A138ZYL3</accession>
<dbReference type="Gene3D" id="1.10.10.520">
    <property type="entry name" value="Ubiquitin activating enzymes (Uba3). Chain: B, domain 2"/>
    <property type="match status" value="1"/>
</dbReference>
<feature type="domain" description="E2 binding" evidence="12">
    <location>
        <begin position="351"/>
        <end position="434"/>
    </location>
</feature>
<comment type="function">
    <text evidence="11">Catalytic subunit of the dimeric E1 enzyme, which activates NEDD8.</text>
</comment>
<dbReference type="InterPro" id="IPR023318">
    <property type="entry name" value="Ub_act_enz_dom_a_sf"/>
</dbReference>
<evidence type="ECO:0000313" key="13">
    <source>
        <dbReference type="EMBL" id="KXS09596.1"/>
    </source>
</evidence>
<comment type="pathway">
    <text evidence="1 11">Protein modification; protein neddylation.</text>
</comment>
<dbReference type="Pfam" id="PF08825">
    <property type="entry name" value="E2_bind"/>
    <property type="match status" value="1"/>
</dbReference>
<dbReference type="PANTHER" id="PTHR10953">
    <property type="entry name" value="UBIQUITIN-ACTIVATING ENZYME E1"/>
    <property type="match status" value="1"/>
</dbReference>
<evidence type="ECO:0000256" key="4">
    <source>
        <dbReference type="ARBA" id="ARBA00022598"/>
    </source>
</evidence>
<dbReference type="UniPathway" id="UPA00885"/>
<dbReference type="InterPro" id="IPR014929">
    <property type="entry name" value="E2-binding"/>
</dbReference>
<comment type="catalytic activity">
    <reaction evidence="9 11">
        <text>ATP + [NEDD8 protein] + [E1 NEDD8-activating enzyme]-L-cysteine = AMP + diphosphate + [E1 NEDD8-activating enzyme]-S-[NEDD8 protein]-yl-L-cysteine.</text>
        <dbReference type="EC" id="6.2.1.64"/>
    </reaction>
</comment>
<dbReference type="InterPro" id="IPR000594">
    <property type="entry name" value="ThiF_NAD_FAD-bd"/>
</dbReference>
<dbReference type="SUPFAM" id="SSF69572">
    <property type="entry name" value="Activating enzymes of the ubiquitin-like proteins"/>
    <property type="match status" value="1"/>
</dbReference>
<dbReference type="EC" id="6.2.1.64" evidence="8 11"/>
<evidence type="ECO:0000256" key="10">
    <source>
        <dbReference type="PROSITE-ProRule" id="PRU10132"/>
    </source>
</evidence>
<evidence type="ECO:0000256" key="3">
    <source>
        <dbReference type="ARBA" id="ARBA00015203"/>
    </source>
</evidence>
<evidence type="ECO:0000256" key="8">
    <source>
        <dbReference type="ARBA" id="ARBA00023624"/>
    </source>
</evidence>
<organism evidence="13 14">
    <name type="scientific">Gonapodya prolifera (strain JEL478)</name>
    <name type="common">Monoblepharis prolifera</name>
    <dbReference type="NCBI Taxonomy" id="1344416"/>
    <lineage>
        <taxon>Eukaryota</taxon>
        <taxon>Fungi</taxon>
        <taxon>Fungi incertae sedis</taxon>
        <taxon>Chytridiomycota</taxon>
        <taxon>Chytridiomycota incertae sedis</taxon>
        <taxon>Monoblepharidomycetes</taxon>
        <taxon>Monoblepharidales</taxon>
        <taxon>Gonapodyaceae</taxon>
        <taxon>Gonapodya</taxon>
    </lineage>
</organism>
<dbReference type="GO" id="GO:0005524">
    <property type="term" value="F:ATP binding"/>
    <property type="evidence" value="ECO:0007669"/>
    <property type="project" value="UniProtKB-UniRule"/>
</dbReference>
<dbReference type="EMBL" id="KQ965857">
    <property type="protein sequence ID" value="KXS09596.1"/>
    <property type="molecule type" value="Genomic_DNA"/>
</dbReference>
<evidence type="ECO:0000256" key="7">
    <source>
        <dbReference type="ARBA" id="ARBA00022840"/>
    </source>
</evidence>
<evidence type="ECO:0000256" key="11">
    <source>
        <dbReference type="RuleBase" id="RU368009"/>
    </source>
</evidence>
<dbReference type="InterPro" id="IPR033127">
    <property type="entry name" value="UBQ-activ_enz_E1_Cys_AS"/>
</dbReference>
<evidence type="ECO:0000256" key="6">
    <source>
        <dbReference type="ARBA" id="ARBA00022786"/>
    </source>
</evidence>
<dbReference type="Gene3D" id="3.10.290.20">
    <property type="entry name" value="Ubiquitin-like 2 activating enzyme e1b. Chain: B, domain 3"/>
    <property type="match status" value="1"/>
</dbReference>
<dbReference type="GO" id="GO:0005634">
    <property type="term" value="C:nucleus"/>
    <property type="evidence" value="ECO:0007669"/>
    <property type="project" value="TreeGrafter"/>
</dbReference>
<evidence type="ECO:0000256" key="5">
    <source>
        <dbReference type="ARBA" id="ARBA00022741"/>
    </source>
</evidence>
<dbReference type="GO" id="GO:0019781">
    <property type="term" value="F:NEDD8 activating enzyme activity"/>
    <property type="evidence" value="ECO:0007669"/>
    <property type="project" value="UniProtKB-UniRule"/>
</dbReference>
<keyword evidence="5 11" id="KW-0547">Nucleotide-binding</keyword>
<reference evidence="13 14" key="1">
    <citation type="journal article" date="2015" name="Genome Biol. Evol.">
        <title>Phylogenomic analyses indicate that early fungi evolved digesting cell walls of algal ancestors of land plants.</title>
        <authorList>
            <person name="Chang Y."/>
            <person name="Wang S."/>
            <person name="Sekimoto S."/>
            <person name="Aerts A.L."/>
            <person name="Choi C."/>
            <person name="Clum A."/>
            <person name="LaButti K.M."/>
            <person name="Lindquist E.A."/>
            <person name="Yee Ngan C."/>
            <person name="Ohm R.A."/>
            <person name="Salamov A.A."/>
            <person name="Grigoriev I.V."/>
            <person name="Spatafora J.W."/>
            <person name="Berbee M.L."/>
        </authorList>
    </citation>
    <scope>NUCLEOTIDE SEQUENCE [LARGE SCALE GENOMIC DNA]</scope>
    <source>
        <strain evidence="13 14">JEL478</strain>
    </source>
</reference>
<keyword evidence="6 11" id="KW-0833">Ubl conjugation pathway</keyword>
<evidence type="ECO:0000259" key="12">
    <source>
        <dbReference type="SMART" id="SM01181"/>
    </source>
</evidence>
<comment type="similarity">
    <text evidence="2 11">Belongs to the ubiquitin-activating E1 family. UBA3 subfamily.</text>
</comment>
<keyword evidence="7 11" id="KW-0067">ATP-binding</keyword>
<dbReference type="PANTHER" id="PTHR10953:SF6">
    <property type="entry name" value="NEDD8-ACTIVATING ENZYME E1 CATALYTIC SUBUNIT"/>
    <property type="match status" value="1"/>
</dbReference>
<gene>
    <name evidence="13" type="ORF">M427DRAFT_63798</name>
</gene>
<dbReference type="CDD" id="cd01488">
    <property type="entry name" value="Uba3_RUB"/>
    <property type="match status" value="1"/>
</dbReference>
<keyword evidence="14" id="KW-1185">Reference proteome</keyword>
<dbReference type="STRING" id="1344416.A0A138ZYL3"/>
<dbReference type="OrthoDB" id="10255449at2759"/>
<proteinExistence type="inferred from homology"/>
<evidence type="ECO:0000256" key="2">
    <source>
        <dbReference type="ARBA" id="ARBA00006310"/>
    </source>
</evidence>
<dbReference type="FunFam" id="1.10.10.520:FF:000001">
    <property type="entry name" value="NEDD8-activating enzyme E1 catalytic subunit"/>
    <property type="match status" value="1"/>
</dbReference>
<dbReference type="InterPro" id="IPR030468">
    <property type="entry name" value="Uba3_N"/>
</dbReference>